<protein>
    <recommendedName>
        <fullName evidence="4">Reverse transcriptase</fullName>
    </recommendedName>
</protein>
<feature type="region of interest" description="Disordered" evidence="1">
    <location>
        <begin position="20"/>
        <end position="39"/>
    </location>
</feature>
<evidence type="ECO:0008006" key="4">
    <source>
        <dbReference type="Google" id="ProtNLM"/>
    </source>
</evidence>
<evidence type="ECO:0000256" key="1">
    <source>
        <dbReference type="SAM" id="MobiDB-lite"/>
    </source>
</evidence>
<evidence type="ECO:0000313" key="3">
    <source>
        <dbReference type="Proteomes" id="UP001235939"/>
    </source>
</evidence>
<accession>A0ABY6JZB3</accession>
<evidence type="ECO:0000313" key="2">
    <source>
        <dbReference type="EMBL" id="UYV61926.1"/>
    </source>
</evidence>
<keyword evidence="3" id="KW-1185">Reference proteome</keyword>
<gene>
    <name evidence="2" type="ORF">LAZ67_1007081</name>
</gene>
<proteinExistence type="predicted"/>
<sequence>MRREKRLRLKLSRTSHLESSVAHLTGNGHTGTPDSTHSEPIYNSSYVRLGELISKEFKIGRGKDWAAYFLQLCSIYMENRSSEGQYGDGVLIGGRLVSNIRYANNTVLLARSEQDIAKLLLRIEMISGEVGLELNRGKCQLLMIDRAYISEENSAISWDIGVVDDASISVP</sequence>
<reference evidence="2 3" key="1">
    <citation type="submission" date="2022-01" db="EMBL/GenBank/DDBJ databases">
        <title>A chromosomal length assembly of Cordylochernes scorpioides.</title>
        <authorList>
            <person name="Zeh D."/>
            <person name="Zeh J."/>
        </authorList>
    </citation>
    <scope>NUCLEOTIDE SEQUENCE [LARGE SCALE GENOMIC DNA]</scope>
    <source>
        <strain evidence="2">IN4F17</strain>
        <tissue evidence="2">Whole Body</tissue>
    </source>
</reference>
<dbReference type="EMBL" id="CP092863">
    <property type="protein sequence ID" value="UYV61926.1"/>
    <property type="molecule type" value="Genomic_DNA"/>
</dbReference>
<name>A0ABY6JZB3_9ARAC</name>
<organism evidence="2 3">
    <name type="scientific">Cordylochernes scorpioides</name>
    <dbReference type="NCBI Taxonomy" id="51811"/>
    <lineage>
        <taxon>Eukaryota</taxon>
        <taxon>Metazoa</taxon>
        <taxon>Ecdysozoa</taxon>
        <taxon>Arthropoda</taxon>
        <taxon>Chelicerata</taxon>
        <taxon>Arachnida</taxon>
        <taxon>Pseudoscorpiones</taxon>
        <taxon>Cheliferoidea</taxon>
        <taxon>Chernetidae</taxon>
        <taxon>Cordylochernes</taxon>
    </lineage>
</organism>
<dbReference type="Proteomes" id="UP001235939">
    <property type="component" value="Chromosome 01"/>
</dbReference>